<dbReference type="PROSITE" id="PS51257">
    <property type="entry name" value="PROKAR_LIPOPROTEIN"/>
    <property type="match status" value="1"/>
</dbReference>
<feature type="signal peptide" evidence="1">
    <location>
        <begin position="1"/>
        <end position="25"/>
    </location>
</feature>
<reference evidence="2" key="1">
    <citation type="submission" date="2021-01" db="EMBL/GenBank/DDBJ databases">
        <title>Genome public.</title>
        <authorList>
            <person name="Liu C."/>
            <person name="Sun Q."/>
        </authorList>
    </citation>
    <scope>NUCLEOTIDE SEQUENCE</scope>
    <source>
        <strain evidence="2">M6</strain>
    </source>
</reference>
<comment type="caution">
    <text evidence="2">The sequence shown here is derived from an EMBL/GenBank/DDBJ whole genome shotgun (WGS) entry which is preliminary data.</text>
</comment>
<dbReference type="RefSeq" id="WP_201427958.1">
    <property type="nucleotide sequence ID" value="NZ_JAEQMG010000117.1"/>
</dbReference>
<evidence type="ECO:0000256" key="1">
    <source>
        <dbReference type="SAM" id="SignalP"/>
    </source>
</evidence>
<evidence type="ECO:0000313" key="3">
    <source>
        <dbReference type="Proteomes" id="UP000633365"/>
    </source>
</evidence>
<keyword evidence="1" id="KW-0732">Signal</keyword>
<evidence type="ECO:0000313" key="2">
    <source>
        <dbReference type="EMBL" id="MBK6089166.1"/>
    </source>
</evidence>
<name>A0A934WSM7_9FIRM</name>
<feature type="chain" id="PRO_5038612717" evidence="1">
    <location>
        <begin position="26"/>
        <end position="247"/>
    </location>
</feature>
<keyword evidence="3" id="KW-1185">Reference proteome</keyword>
<dbReference type="AlphaFoldDB" id="A0A934WSM7"/>
<dbReference type="Proteomes" id="UP000633365">
    <property type="component" value="Unassembled WGS sequence"/>
</dbReference>
<sequence>MKKIFTIAVSVVLICALLAGCSASKGLSANLDYAKGKIADFAHDQKRNESVFAGDVFKTANIAAMLITKDSTEEDFEKVAKTLSLDGLTVADETRTVVGSYPAGDKDKNLKDLADKKEFAGIVRNTADKQMTDPVYHAEDGTYSLMAGVKRTDGTGVVIITLTTDAYGDVVGDNLAEKCGNNMIVVKGDTVISSTVDGVLKSDTIDIVKLTQDDLKKDAVSFTSDGTSYSAKVANESGYTVICAEPK</sequence>
<dbReference type="EMBL" id="JAEQMG010000117">
    <property type="protein sequence ID" value="MBK6089166.1"/>
    <property type="molecule type" value="Genomic_DNA"/>
</dbReference>
<proteinExistence type="predicted"/>
<protein>
    <submittedName>
        <fullName evidence="2">Cache domain-containing protein</fullName>
    </submittedName>
</protein>
<accession>A0A934WSM7</accession>
<gene>
    <name evidence="2" type="ORF">JKK62_11040</name>
</gene>
<organism evidence="2 3">
    <name type="scientific">Ruminococcus difficilis</name>
    <dbReference type="NCBI Taxonomy" id="2763069"/>
    <lineage>
        <taxon>Bacteria</taxon>
        <taxon>Bacillati</taxon>
        <taxon>Bacillota</taxon>
        <taxon>Clostridia</taxon>
        <taxon>Eubacteriales</taxon>
        <taxon>Oscillospiraceae</taxon>
        <taxon>Ruminococcus</taxon>
    </lineage>
</organism>